<proteinExistence type="predicted"/>
<evidence type="ECO:0000313" key="2">
    <source>
        <dbReference type="EMBL" id="AGM25270.1"/>
    </source>
</evidence>
<protein>
    <submittedName>
        <fullName evidence="2">Uncharacterized protein</fullName>
    </submittedName>
</protein>
<keyword evidence="3" id="KW-1185">Reference proteome</keyword>
<gene>
    <name evidence="2" type="ORF">SCHRY_v1c06940</name>
</gene>
<dbReference type="OrthoDB" id="388345at2"/>
<sequence length="628" mass="68461">MKKLLAILGAFGLTATGATSVIACKTPNNDNNPAVEKEDISKTVVNDPKTILDYDKTYGDLNKDETILKSVIDAINVGLSKKLKSTVTVADFNLKNDKDEKDKQVAGKVLFTVTAKSDSKLITGTFNFTNTLTEAQTGQKDITDIKVVDSQREAKSDQKYGDLNKDKTIIDSVIAAINEDGEVTVTTADFDLTNNQDENANQVPGEVLFTVTAKATSELITGEFTFKVTLTEPEVLQKDITDIKVVDSQREAKSDQKYGDLNKDKTIIDSVIAAINEDGEVTVTTADFDLTNNQDENANQVPGEVLFTVTAKATSELITGEFTFKVTLTEPEVLQKDITDIKVVDSQREAKSDQKYGDLNKDKTIIDSVIAAINEDGEVTVTTADFDLTNNQDENANQVPGEVLFTVTAKATSELITGEFTFKVTLTEPEVLQKDITDIKVVDSQREAKSDQKYGDLNKDKTIIDSVIAAINEDGEVTVTTADFDLTNNQDENANQVPGEVLFTVTAKATSELITGEFTFKVTLTEPEVLQKDITDIKVVDSQREAKSDQKYGDLNKDKTIIDSVIAAINEDGEVTVTTADFDLTNNQDENANQVPGEVLFTVTAKATSELITGEFTFKVTLTEIANI</sequence>
<dbReference type="Proteomes" id="UP000013964">
    <property type="component" value="Chromosome"/>
</dbReference>
<dbReference type="Pfam" id="PF05215">
    <property type="entry name" value="Spiralin"/>
    <property type="match status" value="6"/>
</dbReference>
<accession>R4UGL5</accession>
<dbReference type="HOGENOM" id="CLU_514723_0_0_14"/>
<dbReference type="STRING" id="1276227.SCHRY_v1c06940"/>
<keyword evidence="1" id="KW-0732">Signal</keyword>
<dbReference type="KEGG" id="scr:SCHRY_v1c06940"/>
<name>R4UGL5_9MOLU</name>
<dbReference type="AlphaFoldDB" id="R4UGL5"/>
<dbReference type="GO" id="GO:0016020">
    <property type="term" value="C:membrane"/>
    <property type="evidence" value="ECO:0007669"/>
    <property type="project" value="InterPro"/>
</dbReference>
<feature type="signal peptide" evidence="1">
    <location>
        <begin position="1"/>
        <end position="20"/>
    </location>
</feature>
<dbReference type="NCBIfam" id="NF038029">
    <property type="entry name" value="LP_plasma"/>
    <property type="match status" value="1"/>
</dbReference>
<dbReference type="NCBIfam" id="NF038028">
    <property type="entry name" value="spiralin_repeat"/>
    <property type="match status" value="6"/>
</dbReference>
<organism evidence="2 3">
    <name type="scientific">Spiroplasma chrysopicola DF-1</name>
    <dbReference type="NCBI Taxonomy" id="1276227"/>
    <lineage>
        <taxon>Bacteria</taxon>
        <taxon>Bacillati</taxon>
        <taxon>Mycoplasmatota</taxon>
        <taxon>Mollicutes</taxon>
        <taxon>Entomoplasmatales</taxon>
        <taxon>Spiroplasmataceae</taxon>
        <taxon>Spiroplasma</taxon>
    </lineage>
</organism>
<evidence type="ECO:0000256" key="1">
    <source>
        <dbReference type="SAM" id="SignalP"/>
    </source>
</evidence>
<evidence type="ECO:0000313" key="3">
    <source>
        <dbReference type="Proteomes" id="UP000013964"/>
    </source>
</evidence>
<dbReference type="InterPro" id="IPR054816">
    <property type="entry name" value="Lipoprotein_mollicutes-type_CS"/>
</dbReference>
<dbReference type="PROSITE" id="PS51257">
    <property type="entry name" value="PROKAR_LIPOPROTEIN"/>
    <property type="match status" value="1"/>
</dbReference>
<feature type="chain" id="PRO_5004379890" evidence="1">
    <location>
        <begin position="21"/>
        <end position="628"/>
    </location>
</feature>
<dbReference type="EMBL" id="CP005077">
    <property type="protein sequence ID" value="AGM25270.1"/>
    <property type="molecule type" value="Genomic_DNA"/>
</dbReference>
<reference evidence="2 3" key="1">
    <citation type="journal article" date="2013" name="Genome Biol. Evol.">
        <title>Complete genomes of two dipteran-associated spiroplasmas provided insights into the origin, dynamics, and impacts of viral invasion in spiroplasma.</title>
        <authorList>
            <person name="Ku C."/>
            <person name="Lo W.S."/>
            <person name="Chen L.L."/>
            <person name="Kuo C.H."/>
        </authorList>
    </citation>
    <scope>NUCLEOTIDE SEQUENCE [LARGE SCALE GENOMIC DNA]</scope>
    <source>
        <strain evidence="2 3">DF-1</strain>
    </source>
</reference>
<dbReference type="InterPro" id="IPR007880">
    <property type="entry name" value="Spiralin"/>
</dbReference>
<dbReference type="PATRIC" id="fig|1276227.3.peg.700"/>
<dbReference type="RefSeq" id="WP_016339094.1">
    <property type="nucleotide sequence ID" value="NC_021280.1"/>
</dbReference>